<evidence type="ECO:0000313" key="2">
    <source>
        <dbReference type="EMBL" id="GGK26213.1"/>
    </source>
</evidence>
<sequence>MTRPLLGLSLVGLLLAGGLAAATTAPTLTLAQQAKKAEVIVRATLGAPATVKDGDVTYVVYPLAVTETVLGDAARLPQHEGRPALMFLQGLQDLPALTSGQEVIALLYARRLDSPLVGFNQGLYAVTDGKVNAGDITDPVKLRDAIRAAREAQ</sequence>
<dbReference type="Proteomes" id="UP000647587">
    <property type="component" value="Unassembled WGS sequence"/>
</dbReference>
<dbReference type="RefSeq" id="WP_189007600.1">
    <property type="nucleotide sequence ID" value="NZ_BMPP01000007.1"/>
</dbReference>
<reference evidence="3" key="1">
    <citation type="journal article" date="2019" name="Int. J. Syst. Evol. Microbiol.">
        <title>The Global Catalogue of Microorganisms (GCM) 10K type strain sequencing project: providing services to taxonomists for standard genome sequencing and annotation.</title>
        <authorList>
            <consortium name="The Broad Institute Genomics Platform"/>
            <consortium name="The Broad Institute Genome Sequencing Center for Infectious Disease"/>
            <person name="Wu L."/>
            <person name="Ma J."/>
        </authorList>
    </citation>
    <scope>NUCLEOTIDE SEQUENCE [LARGE SCALE GENOMIC DNA]</scope>
    <source>
        <strain evidence="3">JCM 30331</strain>
    </source>
</reference>
<comment type="caution">
    <text evidence="2">The sequence shown here is derived from an EMBL/GenBank/DDBJ whole genome shotgun (WGS) entry which is preliminary data.</text>
</comment>
<proteinExistence type="predicted"/>
<protein>
    <submittedName>
        <fullName evidence="2">Uncharacterized protein</fullName>
    </submittedName>
</protein>
<evidence type="ECO:0000313" key="3">
    <source>
        <dbReference type="Proteomes" id="UP000647587"/>
    </source>
</evidence>
<keyword evidence="1" id="KW-0732">Signal</keyword>
<evidence type="ECO:0000256" key="1">
    <source>
        <dbReference type="SAM" id="SignalP"/>
    </source>
</evidence>
<feature type="signal peptide" evidence="1">
    <location>
        <begin position="1"/>
        <end position="21"/>
    </location>
</feature>
<gene>
    <name evidence="2" type="ORF">GCM10008955_19940</name>
</gene>
<dbReference type="EMBL" id="BMPP01000007">
    <property type="protein sequence ID" value="GGK26213.1"/>
    <property type="molecule type" value="Genomic_DNA"/>
</dbReference>
<name>A0ABQ2EXC7_9DEIO</name>
<accession>A0ABQ2EXC7</accession>
<keyword evidence="3" id="KW-1185">Reference proteome</keyword>
<organism evidence="2 3">
    <name type="scientific">Deinococcus malanensis</name>
    <dbReference type="NCBI Taxonomy" id="1706855"/>
    <lineage>
        <taxon>Bacteria</taxon>
        <taxon>Thermotogati</taxon>
        <taxon>Deinococcota</taxon>
        <taxon>Deinococci</taxon>
        <taxon>Deinococcales</taxon>
        <taxon>Deinococcaceae</taxon>
        <taxon>Deinococcus</taxon>
    </lineage>
</organism>
<feature type="chain" id="PRO_5045394226" evidence="1">
    <location>
        <begin position="22"/>
        <end position="153"/>
    </location>
</feature>